<keyword evidence="1" id="KW-0472">Membrane</keyword>
<dbReference type="InterPro" id="IPR021109">
    <property type="entry name" value="Peptidase_aspartic_dom_sf"/>
</dbReference>
<feature type="domain" description="PDZ" evidence="2">
    <location>
        <begin position="330"/>
        <end position="405"/>
    </location>
</feature>
<dbReference type="SUPFAM" id="SSF50156">
    <property type="entry name" value="PDZ domain-like"/>
    <property type="match status" value="1"/>
</dbReference>
<proteinExistence type="predicted"/>
<name>A0AB33IZ18_9BACT</name>
<dbReference type="Pfam" id="PF13650">
    <property type="entry name" value="Asp_protease_2"/>
    <property type="match status" value="1"/>
</dbReference>
<dbReference type="Gene3D" id="2.30.42.10">
    <property type="match status" value="1"/>
</dbReference>
<dbReference type="AlphaFoldDB" id="A0AB33IZ18"/>
<organism evidence="3">
    <name type="scientific">Prevotella sp. GTC17254</name>
    <dbReference type="NCBI Taxonomy" id="3236794"/>
    <lineage>
        <taxon>Bacteria</taxon>
        <taxon>Pseudomonadati</taxon>
        <taxon>Bacteroidota</taxon>
        <taxon>Bacteroidia</taxon>
        <taxon>Bacteroidales</taxon>
        <taxon>Prevotellaceae</taxon>
        <taxon>Prevotella</taxon>
    </lineage>
</organism>
<evidence type="ECO:0000259" key="2">
    <source>
        <dbReference type="Pfam" id="PF13180"/>
    </source>
</evidence>
<dbReference type="Pfam" id="PF13180">
    <property type="entry name" value="PDZ_2"/>
    <property type="match status" value="1"/>
</dbReference>
<dbReference type="InterPro" id="IPR036034">
    <property type="entry name" value="PDZ_sf"/>
</dbReference>
<keyword evidence="1" id="KW-0812">Transmembrane</keyword>
<dbReference type="EMBL" id="AP035786">
    <property type="protein sequence ID" value="BFO73832.1"/>
    <property type="molecule type" value="Genomic_DNA"/>
</dbReference>
<gene>
    <name evidence="3" type="ORF">GTC17254_14290</name>
</gene>
<feature type="transmembrane region" description="Helical" evidence="1">
    <location>
        <begin position="21"/>
        <end position="41"/>
    </location>
</feature>
<keyword evidence="1" id="KW-1133">Transmembrane helix</keyword>
<dbReference type="InterPro" id="IPR001478">
    <property type="entry name" value="PDZ"/>
</dbReference>
<sequence>MVYEKKRIFGLSIKLHDMRKFAIIILSLTVGIPVFCQMRGYKADFHLSEKHFCDTIDIEYKDGQVYVPVTMNGQRKWFNLDTGSSQGMVYLGASIGYWTELGNVVSRDANGLADTVKVVRMPDFRLGHLTVSGYVASMTARRPVKANYDAIIGFDLFHKGICAKIDVRHKRLILTDNRHAFDREQGYTLKYKLKWFVPYILVSPFMRHVDEVLFDTGAKQLYTMNKESFDRHAYKSKNVESQVEGRAQGHLAIGVHGTEERSEVAFLHLDRLKWDEFSFTDVRAITTQGTSRIGGSILQYGTVIINPFERRLTFAPYNGKDSVRVGNRQMGVAFTPHEGRAGVGLIFEKSAAYQAGLREGDIILKIDGRTIPTFQDFLNFRLTENQRHVFTVFSRNGKMREVAVEAEQ</sequence>
<evidence type="ECO:0000256" key="1">
    <source>
        <dbReference type="SAM" id="Phobius"/>
    </source>
</evidence>
<reference evidence="3" key="1">
    <citation type="submission" date="2024-07" db="EMBL/GenBank/DDBJ databases">
        <title>Complete genome sequence of Prevotella sp. YM-2024 GTC17254.</title>
        <authorList>
            <person name="Hayashi M."/>
            <person name="Muto Y."/>
            <person name="Tanaka K."/>
            <person name="Niwa H."/>
        </authorList>
    </citation>
    <scope>NUCLEOTIDE SEQUENCE</scope>
    <source>
        <strain evidence="3">GTC17254</strain>
    </source>
</reference>
<evidence type="ECO:0000313" key="3">
    <source>
        <dbReference type="EMBL" id="BFO73832.1"/>
    </source>
</evidence>
<accession>A0AB33IZ18</accession>
<protein>
    <recommendedName>
        <fullName evidence="2">PDZ domain-containing protein</fullName>
    </recommendedName>
</protein>
<dbReference type="Gene3D" id="2.40.70.10">
    <property type="entry name" value="Acid Proteases"/>
    <property type="match status" value="1"/>
</dbReference>